<dbReference type="FunFam" id="1.20.1070.10:FF:000040">
    <property type="entry name" value="Coagulation factor 2 (thrombin) receptor"/>
    <property type="match status" value="1"/>
</dbReference>
<dbReference type="InParanoid" id="A0A4W3H591"/>
<evidence type="ECO:0000259" key="14">
    <source>
        <dbReference type="PROSITE" id="PS50262"/>
    </source>
</evidence>
<reference evidence="16" key="3">
    <citation type="journal article" date="2014" name="Nature">
        <title>Elephant shark genome provides unique insights into gnathostome evolution.</title>
        <authorList>
            <consortium name="International Elephant Shark Genome Sequencing Consortium"/>
            <person name="Venkatesh B."/>
            <person name="Lee A.P."/>
            <person name="Ravi V."/>
            <person name="Maurya A.K."/>
            <person name="Lian M.M."/>
            <person name="Swann J.B."/>
            <person name="Ohta Y."/>
            <person name="Flajnik M.F."/>
            <person name="Sutoh Y."/>
            <person name="Kasahara M."/>
            <person name="Hoon S."/>
            <person name="Gangu V."/>
            <person name="Roy S.W."/>
            <person name="Irimia M."/>
            <person name="Korzh V."/>
            <person name="Kondrychyn I."/>
            <person name="Lim Z.W."/>
            <person name="Tay B.H."/>
            <person name="Tohari S."/>
            <person name="Kong K.W."/>
            <person name="Ho S."/>
            <person name="Lorente-Galdos B."/>
            <person name="Quilez J."/>
            <person name="Marques-Bonet T."/>
            <person name="Raney B.J."/>
            <person name="Ingham P.W."/>
            <person name="Tay A."/>
            <person name="Hillier L.W."/>
            <person name="Minx P."/>
            <person name="Boehm T."/>
            <person name="Wilson R.K."/>
            <person name="Brenner S."/>
            <person name="Warren W.C."/>
        </authorList>
    </citation>
    <scope>NUCLEOTIDE SEQUENCE [LARGE SCALE GENOMIC DNA]</scope>
</reference>
<feature type="transmembrane region" description="Helical" evidence="13">
    <location>
        <begin position="154"/>
        <end position="175"/>
    </location>
</feature>
<dbReference type="PRINTS" id="PR01428">
    <property type="entry name" value="PROTEASEAR"/>
</dbReference>
<evidence type="ECO:0000256" key="13">
    <source>
        <dbReference type="SAM" id="Phobius"/>
    </source>
</evidence>
<evidence type="ECO:0000256" key="10">
    <source>
        <dbReference type="ARBA" id="ARBA00023224"/>
    </source>
</evidence>
<dbReference type="InterPro" id="IPR017452">
    <property type="entry name" value="GPCR_Rhodpsn_7TM"/>
</dbReference>
<accession>A0A4W3H591</accession>
<keyword evidence="3 12" id="KW-0812">Transmembrane</keyword>
<evidence type="ECO:0000256" key="6">
    <source>
        <dbReference type="ARBA" id="ARBA00023136"/>
    </source>
</evidence>
<feature type="disulfide bond" evidence="11">
    <location>
        <begin position="115"/>
        <end position="190"/>
    </location>
</feature>
<keyword evidence="10 12" id="KW-0807">Transducer</keyword>
<dbReference type="AlphaFoldDB" id="A0A4W3H591"/>
<proteinExistence type="inferred from homology"/>
<keyword evidence="9" id="KW-0325">Glycoprotein</keyword>
<evidence type="ECO:0000313" key="15">
    <source>
        <dbReference type="Ensembl" id="ENSCMIP00000011973.1"/>
    </source>
</evidence>
<feature type="transmembrane region" description="Helical" evidence="13">
    <location>
        <begin position="44"/>
        <end position="67"/>
    </location>
</feature>
<comment type="similarity">
    <text evidence="12">Belongs to the G-protein coupled receptor 1 family.</text>
</comment>
<evidence type="ECO:0000256" key="5">
    <source>
        <dbReference type="ARBA" id="ARBA00023040"/>
    </source>
</evidence>
<evidence type="ECO:0000256" key="12">
    <source>
        <dbReference type="RuleBase" id="RU000688"/>
    </source>
</evidence>
<evidence type="ECO:0000256" key="7">
    <source>
        <dbReference type="ARBA" id="ARBA00023157"/>
    </source>
</evidence>
<comment type="subcellular location">
    <subcellularLocation>
        <location evidence="1">Cell membrane</location>
        <topology evidence="1">Multi-pass membrane protein</topology>
    </subcellularLocation>
</comment>
<evidence type="ECO:0000256" key="2">
    <source>
        <dbReference type="ARBA" id="ARBA00022475"/>
    </source>
</evidence>
<dbReference type="Ensembl" id="ENSCMIT00000012260.1">
    <property type="protein sequence ID" value="ENSCMIP00000011973.1"/>
    <property type="gene ID" value="ENSCMIG00000006176.1"/>
</dbReference>
<dbReference type="SUPFAM" id="SSF81321">
    <property type="entry name" value="Family A G protein-coupled receptor-like"/>
    <property type="match status" value="1"/>
</dbReference>
<dbReference type="PROSITE" id="PS50262">
    <property type="entry name" value="G_PROTEIN_RECEP_F1_2"/>
    <property type="match status" value="1"/>
</dbReference>
<dbReference type="InterPro" id="IPR000276">
    <property type="entry name" value="GPCR_Rhodpsn"/>
</dbReference>
<keyword evidence="16" id="KW-1185">Reference proteome</keyword>
<evidence type="ECO:0000256" key="4">
    <source>
        <dbReference type="ARBA" id="ARBA00022989"/>
    </source>
</evidence>
<dbReference type="PANTHER" id="PTHR24232:SF22">
    <property type="entry name" value="PROTEINASE-ACTIVATED RECEPTOR 4"/>
    <property type="match status" value="1"/>
</dbReference>
<dbReference type="GO" id="GO:0007596">
    <property type="term" value="P:blood coagulation"/>
    <property type="evidence" value="ECO:0007669"/>
    <property type="project" value="InterPro"/>
</dbReference>
<dbReference type="GO" id="GO:0035025">
    <property type="term" value="P:positive regulation of Rho protein signal transduction"/>
    <property type="evidence" value="ECO:0007669"/>
    <property type="project" value="TreeGrafter"/>
</dbReference>
<dbReference type="PROSITE" id="PS00237">
    <property type="entry name" value="G_PROTEIN_RECEP_F1_1"/>
    <property type="match status" value="1"/>
</dbReference>
<evidence type="ECO:0000313" key="16">
    <source>
        <dbReference type="Proteomes" id="UP000314986"/>
    </source>
</evidence>
<feature type="transmembrane region" description="Helical" evidence="13">
    <location>
        <begin position="79"/>
        <end position="101"/>
    </location>
</feature>
<dbReference type="PRINTS" id="PR00237">
    <property type="entry name" value="GPCRRHODOPSN"/>
</dbReference>
<dbReference type="PANTHER" id="PTHR24232">
    <property type="entry name" value="G-PROTEIN COUPLED RECEPTOR"/>
    <property type="match status" value="1"/>
</dbReference>
<reference evidence="16" key="1">
    <citation type="journal article" date="2006" name="Science">
        <title>Ancient noncoding elements conserved in the human genome.</title>
        <authorList>
            <person name="Venkatesh B."/>
            <person name="Kirkness E.F."/>
            <person name="Loh Y.H."/>
            <person name="Halpern A.L."/>
            <person name="Lee A.P."/>
            <person name="Johnson J."/>
            <person name="Dandona N."/>
            <person name="Viswanathan L.D."/>
            <person name="Tay A."/>
            <person name="Venter J.C."/>
            <person name="Strausberg R.L."/>
            <person name="Brenner S."/>
        </authorList>
    </citation>
    <scope>NUCLEOTIDE SEQUENCE [LARGE SCALE GENOMIC DNA]</scope>
</reference>
<dbReference type="Proteomes" id="UP000314986">
    <property type="component" value="Unassembled WGS sequence"/>
</dbReference>
<keyword evidence="5 12" id="KW-0297">G-protein coupled receptor</keyword>
<keyword evidence="6 13" id="KW-0472">Membrane</keyword>
<feature type="transmembrane region" description="Helical" evidence="13">
    <location>
        <begin position="121"/>
        <end position="142"/>
    </location>
</feature>
<name>A0A4W3H591_CALMI</name>
<keyword evidence="4 13" id="KW-1133">Transmembrane helix</keyword>
<dbReference type="InterPro" id="IPR003912">
    <property type="entry name" value="Protea_act_rcpt"/>
</dbReference>
<dbReference type="GO" id="GO:0005886">
    <property type="term" value="C:plasma membrane"/>
    <property type="evidence" value="ECO:0007669"/>
    <property type="project" value="UniProtKB-SubCell"/>
</dbReference>
<evidence type="ECO:0000256" key="1">
    <source>
        <dbReference type="ARBA" id="ARBA00004651"/>
    </source>
</evidence>
<sequence length="364" mass="41026">KVRTRILNCILCVMGGQRSRARMGVIGNVDNITRGHLTGAVTTVFIPTLYILVFGIGLPANALGLWIMITKIRKLPSTIFLINLATSDLLLILMLPFKISYHLMGNDWIFGEALCRLYTGLFYGNMYCSILLLTFISVDRYFALVHPFLSDKRLACGVCLGTWALVSLSLLPFLLVQQTYHIHNLNVTTCHDVLPLRQQNGYFFYYFASLVTVEFALPCAITLFCYGSVIKTLAFNEKKYKRAAGATTLTLLVYVLCFTPSNVILLTHHLQFFLNHDSDLYIYYMLSLALSGFSSCLDPFIYYFVSDDFRAKVQATLCSRKEKGGRETSQELLRTTTTSTTTNFLYTSHSKTMVNFQGSVCVCV</sequence>
<feature type="transmembrane region" description="Helical" evidence="13">
    <location>
        <begin position="282"/>
        <end position="305"/>
    </location>
</feature>
<evidence type="ECO:0000256" key="9">
    <source>
        <dbReference type="ARBA" id="ARBA00023180"/>
    </source>
</evidence>
<evidence type="ECO:0000256" key="3">
    <source>
        <dbReference type="ARBA" id="ARBA00022692"/>
    </source>
</evidence>
<keyword evidence="7 11" id="KW-1015">Disulfide bond</keyword>
<feature type="transmembrane region" description="Helical" evidence="13">
    <location>
        <begin position="203"/>
        <end position="230"/>
    </location>
</feature>
<keyword evidence="2" id="KW-1003">Cell membrane</keyword>
<keyword evidence="8 12" id="KW-0675">Receptor</keyword>
<dbReference type="GO" id="GO:0007200">
    <property type="term" value="P:phospholipase C-activating G protein-coupled receptor signaling pathway"/>
    <property type="evidence" value="ECO:0007669"/>
    <property type="project" value="TreeGrafter"/>
</dbReference>
<organism evidence="15 16">
    <name type="scientific">Callorhinchus milii</name>
    <name type="common">Ghost shark</name>
    <dbReference type="NCBI Taxonomy" id="7868"/>
    <lineage>
        <taxon>Eukaryota</taxon>
        <taxon>Metazoa</taxon>
        <taxon>Chordata</taxon>
        <taxon>Craniata</taxon>
        <taxon>Vertebrata</taxon>
        <taxon>Chondrichthyes</taxon>
        <taxon>Holocephali</taxon>
        <taxon>Chimaeriformes</taxon>
        <taxon>Callorhinchidae</taxon>
        <taxon>Callorhinchus</taxon>
    </lineage>
</organism>
<evidence type="ECO:0000256" key="11">
    <source>
        <dbReference type="PIRSR" id="PIRSR603912-52"/>
    </source>
</evidence>
<reference evidence="15" key="4">
    <citation type="submission" date="2025-08" db="UniProtKB">
        <authorList>
            <consortium name="Ensembl"/>
        </authorList>
    </citation>
    <scope>IDENTIFICATION</scope>
</reference>
<dbReference type="GeneTree" id="ENSGT01050000244840"/>
<feature type="domain" description="G-protein coupled receptors family 1 profile" evidence="14">
    <location>
        <begin position="60"/>
        <end position="302"/>
    </location>
</feature>
<feature type="transmembrane region" description="Helical" evidence="13">
    <location>
        <begin position="251"/>
        <end position="270"/>
    </location>
</feature>
<dbReference type="GO" id="GO:0015057">
    <property type="term" value="F:thrombin-activated receptor activity"/>
    <property type="evidence" value="ECO:0007669"/>
    <property type="project" value="InterPro"/>
</dbReference>
<reference evidence="15" key="5">
    <citation type="submission" date="2025-09" db="UniProtKB">
        <authorList>
            <consortium name="Ensembl"/>
        </authorList>
    </citation>
    <scope>IDENTIFICATION</scope>
</reference>
<dbReference type="Pfam" id="PF00001">
    <property type="entry name" value="7tm_1"/>
    <property type="match status" value="1"/>
</dbReference>
<protein>
    <recommendedName>
        <fullName evidence="14">G-protein coupled receptors family 1 profile domain-containing protein</fullName>
    </recommendedName>
</protein>
<evidence type="ECO:0000256" key="8">
    <source>
        <dbReference type="ARBA" id="ARBA00023170"/>
    </source>
</evidence>
<dbReference type="STRING" id="7868.ENSCMIP00000011973"/>
<dbReference type="OMA" id="WGNLYGA"/>
<dbReference type="Gene3D" id="1.20.1070.10">
    <property type="entry name" value="Rhodopsin 7-helix transmembrane proteins"/>
    <property type="match status" value="1"/>
</dbReference>
<reference evidence="16" key="2">
    <citation type="journal article" date="2007" name="PLoS Biol.">
        <title>Survey sequencing and comparative analysis of the elephant shark (Callorhinchus milii) genome.</title>
        <authorList>
            <person name="Venkatesh B."/>
            <person name="Kirkness E.F."/>
            <person name="Loh Y.H."/>
            <person name="Halpern A.L."/>
            <person name="Lee A.P."/>
            <person name="Johnson J."/>
            <person name="Dandona N."/>
            <person name="Viswanathan L.D."/>
            <person name="Tay A."/>
            <person name="Venter J.C."/>
            <person name="Strausberg R.L."/>
            <person name="Brenner S."/>
        </authorList>
    </citation>
    <scope>NUCLEOTIDE SEQUENCE [LARGE SCALE GENOMIC DNA]</scope>
</reference>